<dbReference type="RefSeq" id="WP_213535325.1">
    <property type="nucleotide sequence ID" value="NZ_BOVQ01000004.1"/>
</dbReference>
<dbReference type="EMBL" id="JBHSGD010000005">
    <property type="protein sequence ID" value="MFC4652219.1"/>
    <property type="molecule type" value="Genomic_DNA"/>
</dbReference>
<dbReference type="InterPro" id="IPR006660">
    <property type="entry name" value="Arsenate_reductase-like"/>
</dbReference>
<dbReference type="InterPro" id="IPR036249">
    <property type="entry name" value="Thioredoxin-like_sf"/>
</dbReference>
<dbReference type="PROSITE" id="PS51353">
    <property type="entry name" value="ARSC"/>
    <property type="match status" value="1"/>
</dbReference>
<gene>
    <name evidence="2" type="ORF">ACFO26_04795</name>
</gene>
<reference evidence="3" key="1">
    <citation type="journal article" date="2019" name="Int. J. Syst. Evol. Microbiol.">
        <title>The Global Catalogue of Microorganisms (GCM) 10K type strain sequencing project: providing services to taxonomists for standard genome sequencing and annotation.</title>
        <authorList>
            <consortium name="The Broad Institute Genomics Platform"/>
            <consortium name="The Broad Institute Genome Sequencing Center for Infectious Disease"/>
            <person name="Wu L."/>
            <person name="Ma J."/>
        </authorList>
    </citation>
    <scope>NUCLEOTIDE SEQUENCE [LARGE SCALE GENOMIC DNA]</scope>
    <source>
        <strain evidence="3">CCUG 63287</strain>
    </source>
</reference>
<organism evidence="2 3">
    <name type="scientific">Lactococcus nasutitermitis</name>
    <dbReference type="NCBI Taxonomy" id="1652957"/>
    <lineage>
        <taxon>Bacteria</taxon>
        <taxon>Bacillati</taxon>
        <taxon>Bacillota</taxon>
        <taxon>Bacilli</taxon>
        <taxon>Lactobacillales</taxon>
        <taxon>Streptococcaceae</taxon>
        <taxon>Lactococcus</taxon>
    </lineage>
</organism>
<comment type="caution">
    <text evidence="2">The sequence shown here is derived from an EMBL/GenBank/DDBJ whole genome shotgun (WGS) entry which is preliminary data.</text>
</comment>
<keyword evidence="3" id="KW-1185">Reference proteome</keyword>
<dbReference type="Proteomes" id="UP001595987">
    <property type="component" value="Unassembled WGS sequence"/>
</dbReference>
<evidence type="ECO:0000313" key="3">
    <source>
        <dbReference type="Proteomes" id="UP001595987"/>
    </source>
</evidence>
<proteinExistence type="inferred from homology"/>
<comment type="similarity">
    <text evidence="1">Belongs to the ArsC family.</text>
</comment>
<protein>
    <submittedName>
        <fullName evidence="2">ArsC/Spx/MgsR family protein</fullName>
    </submittedName>
</protein>
<dbReference type="Gene3D" id="3.40.30.10">
    <property type="entry name" value="Glutaredoxin"/>
    <property type="match status" value="1"/>
</dbReference>
<name>A0ABV9JFY3_9LACT</name>
<sequence>MNYLFYTKKNHVTQSIRDWMLREELDFIELPVSEMTLPELKQILSFCEDGFDNIINYRSNIYKRLFQEVGNFSELKAGFFMKLLLANPEVFKNGIVVNFEKKQLTVGYSAEQIRTFVPRNRRNIARIMRGIDIYGYKALNYGKNGQAGHKHLLNPQG</sequence>
<dbReference type="Pfam" id="PF03960">
    <property type="entry name" value="ArsC"/>
    <property type="match status" value="1"/>
</dbReference>
<evidence type="ECO:0000256" key="1">
    <source>
        <dbReference type="PROSITE-ProRule" id="PRU01282"/>
    </source>
</evidence>
<accession>A0ABV9JFY3</accession>
<dbReference type="SUPFAM" id="SSF52833">
    <property type="entry name" value="Thioredoxin-like"/>
    <property type="match status" value="1"/>
</dbReference>
<evidence type="ECO:0000313" key="2">
    <source>
        <dbReference type="EMBL" id="MFC4652219.1"/>
    </source>
</evidence>